<dbReference type="RefSeq" id="WP_119602394.1">
    <property type="nucleotide sequence ID" value="NZ_QXQA01000018.1"/>
</dbReference>
<feature type="transmembrane region" description="Helical" evidence="1">
    <location>
        <begin position="382"/>
        <end position="402"/>
    </location>
</feature>
<feature type="transmembrane region" description="Helical" evidence="1">
    <location>
        <begin position="270"/>
        <end position="295"/>
    </location>
</feature>
<dbReference type="Pfam" id="PF13687">
    <property type="entry name" value="DUF4153"/>
    <property type="match status" value="1"/>
</dbReference>
<keyword evidence="1" id="KW-0812">Transmembrane</keyword>
<name>A0A3A1UQV2_9BACL</name>
<gene>
    <name evidence="2" type="ORF">D3P08_22625</name>
</gene>
<dbReference type="EMBL" id="QXQA01000018">
    <property type="protein sequence ID" value="RIX49352.1"/>
    <property type="molecule type" value="Genomic_DNA"/>
</dbReference>
<protein>
    <submittedName>
        <fullName evidence="2">DUF4173 domain-containing protein</fullName>
    </submittedName>
</protein>
<sequence>MRDPAPWQKRYDMMWLMAILLGVIGQYLFVGRALGVSVLLFTVLFYGYFFYAARGRMGGFDRWRGQSKTGRLLFVPIAMLALAYALFANELFRFLNSIALILLIVGQTMLLTRGGSEPWYRPKFLAELLQQWFVAPFAHLSVPFSMTAGWLKFREDNSKTKSDLRKIMLGLLLAAPLLLVVVILLASADGIFEFWLNKIPSLLDGGSAGEGFLRFFAAAGLALYLFCYVWGLLFKRESRSAAAQPSVAGSQVWPAAERQPDQDRTTFDPLVAATVLICVNAVYVLFAAIQFTYLFGAADGLLPDGTAYAEYARRGFAELVAVALLNIGILLIGLHFIEKGSSLMERLRQALLTVLMGCTLVMLISAYSRLSLYEEAYGYTQLRLLVHGFMVFLGVLMLVAVVRIWYRWFSLAKVYIAIGVAAYVIMNYINLDARIAEGNIARYEATGKIDIGYLGTLSADAGPALERLLREHPELDGVDSILAQMKGQAKERSHWQSWNLAIERMKNR</sequence>
<organism evidence="2 3">
    <name type="scientific">Paenibacillus nanensis</name>
    <dbReference type="NCBI Taxonomy" id="393251"/>
    <lineage>
        <taxon>Bacteria</taxon>
        <taxon>Bacillati</taxon>
        <taxon>Bacillota</taxon>
        <taxon>Bacilli</taxon>
        <taxon>Bacillales</taxon>
        <taxon>Paenibacillaceae</taxon>
        <taxon>Paenibacillus</taxon>
    </lineage>
</organism>
<comment type="caution">
    <text evidence="2">The sequence shown here is derived from an EMBL/GenBank/DDBJ whole genome shotgun (WGS) entry which is preliminary data.</text>
</comment>
<dbReference type="InterPro" id="IPR025291">
    <property type="entry name" value="DUF4153"/>
</dbReference>
<evidence type="ECO:0000313" key="2">
    <source>
        <dbReference type="EMBL" id="RIX49352.1"/>
    </source>
</evidence>
<keyword evidence="1" id="KW-1133">Transmembrane helix</keyword>
<dbReference type="Proteomes" id="UP000266482">
    <property type="component" value="Unassembled WGS sequence"/>
</dbReference>
<feature type="transmembrane region" description="Helical" evidence="1">
    <location>
        <begin position="72"/>
        <end position="88"/>
    </location>
</feature>
<feature type="transmembrane region" description="Helical" evidence="1">
    <location>
        <begin position="212"/>
        <end position="234"/>
    </location>
</feature>
<feature type="transmembrane region" description="Helical" evidence="1">
    <location>
        <begin position="349"/>
        <end position="370"/>
    </location>
</feature>
<proteinExistence type="predicted"/>
<feature type="transmembrane region" description="Helical" evidence="1">
    <location>
        <begin position="12"/>
        <end position="29"/>
    </location>
</feature>
<evidence type="ECO:0000256" key="1">
    <source>
        <dbReference type="SAM" id="Phobius"/>
    </source>
</evidence>
<dbReference type="OrthoDB" id="9767931at2"/>
<feature type="transmembrane region" description="Helical" evidence="1">
    <location>
        <begin position="315"/>
        <end position="337"/>
    </location>
</feature>
<feature type="transmembrane region" description="Helical" evidence="1">
    <location>
        <begin position="35"/>
        <end position="51"/>
    </location>
</feature>
<keyword evidence="1" id="KW-0472">Membrane</keyword>
<reference evidence="2 3" key="1">
    <citation type="submission" date="2018-09" db="EMBL/GenBank/DDBJ databases">
        <title>Paenibacillus aracenensis nov. sp. isolated from a cave in southern Spain.</title>
        <authorList>
            <person name="Jurado V."/>
            <person name="Gutierrez-Patricio S."/>
            <person name="Gonzalez-Pimentel J.L."/>
            <person name="Miller A.Z."/>
            <person name="Laiz L."/>
            <person name="Saiz-Jimenez C."/>
        </authorList>
    </citation>
    <scope>NUCLEOTIDE SEQUENCE [LARGE SCALE GENOMIC DNA]</scope>
    <source>
        <strain evidence="2 3">DSM 22867</strain>
    </source>
</reference>
<dbReference type="AlphaFoldDB" id="A0A3A1UQV2"/>
<accession>A0A3A1UQV2</accession>
<evidence type="ECO:0000313" key="3">
    <source>
        <dbReference type="Proteomes" id="UP000266482"/>
    </source>
</evidence>
<keyword evidence="3" id="KW-1185">Reference proteome</keyword>
<feature type="transmembrane region" description="Helical" evidence="1">
    <location>
        <begin position="167"/>
        <end position="192"/>
    </location>
</feature>